<name>A0A9J6PDF5_9PROT</name>
<protein>
    <submittedName>
        <fullName evidence="1">Uncharacterized protein</fullName>
    </submittedName>
</protein>
<gene>
    <name evidence="1" type="ORF">NJQ99_08155</name>
</gene>
<accession>A0A9J6PDF5</accession>
<evidence type="ECO:0000313" key="2">
    <source>
        <dbReference type="Proteomes" id="UP001055804"/>
    </source>
</evidence>
<dbReference type="EMBL" id="JAMZFT010000002">
    <property type="protein sequence ID" value="MCP1336374.1"/>
    <property type="molecule type" value="Genomic_DNA"/>
</dbReference>
<dbReference type="AlphaFoldDB" id="A0A9J6PDF5"/>
<keyword evidence="2" id="KW-1185">Reference proteome</keyword>
<organism evidence="1 2">
    <name type="scientific">Futiania mangrovi</name>
    <dbReference type="NCBI Taxonomy" id="2959716"/>
    <lineage>
        <taxon>Bacteria</taxon>
        <taxon>Pseudomonadati</taxon>
        <taxon>Pseudomonadota</taxon>
        <taxon>Alphaproteobacteria</taxon>
        <taxon>Futianiales</taxon>
        <taxon>Futianiaceae</taxon>
        <taxon>Futiania</taxon>
    </lineage>
</organism>
<evidence type="ECO:0000313" key="1">
    <source>
        <dbReference type="EMBL" id="MCP1336374.1"/>
    </source>
</evidence>
<dbReference type="RefSeq" id="WP_269332336.1">
    <property type="nucleotide sequence ID" value="NZ_JAMZFT010000002.1"/>
</dbReference>
<dbReference type="Proteomes" id="UP001055804">
    <property type="component" value="Unassembled WGS sequence"/>
</dbReference>
<sequence>MTRRLVVLLLAAAGIGLLALDLAGSRPLNPFTAPPALALGSGQAAGGAHCSAAPGR</sequence>
<comment type="caution">
    <text evidence="1">The sequence shown here is derived from an EMBL/GenBank/DDBJ whole genome shotgun (WGS) entry which is preliminary data.</text>
</comment>
<reference evidence="1" key="1">
    <citation type="submission" date="2022-06" db="EMBL/GenBank/DDBJ databases">
        <title>Isolation and Genomics of Futiania mangrovii gen. nov., sp. nov., a Rare and Metabolically-versatile member in the Class Alphaproteobacteria.</title>
        <authorList>
            <person name="Liu L."/>
            <person name="Huang W.-C."/>
            <person name="Pan J."/>
            <person name="Li J."/>
            <person name="Huang Y."/>
            <person name="Du H."/>
            <person name="Liu Y."/>
            <person name="Li M."/>
        </authorList>
    </citation>
    <scope>NUCLEOTIDE SEQUENCE</scope>
    <source>
        <strain evidence="1">FT118</strain>
    </source>
</reference>
<proteinExistence type="predicted"/>